<protein>
    <recommendedName>
        <fullName evidence="3">Serine kinase</fullName>
    </recommendedName>
</protein>
<dbReference type="AlphaFoldDB" id="A0A917UQL8"/>
<accession>A0A917UQL8</accession>
<sequence length="325" mass="34583">MQADGNARPGTLPNVPGTGGTVNVLGCTLDLGDCPDAFRPYVLEDWAFTDHGREASGRVIVLGPTNGAPKALPDAARAVTVHAMQQQIPLGVHEDAVTYAPRGEVLLRADYLPGTVTVGLAPSAVPDRATLAALKVMIAEGVRRSGLLPLHAAVAARGDTTCAFIGPSGTGKSTTLLRALQAGWTALAEDFVWLDPATAQVYGWDRGMRLLQDSLAHLPPNLRQREWARHADGKAWLPFEALVDADVAFDPHGRTLTQVAVLSRRPEDPSEWLSMPRLEAVRAFWEAAGLPVTDAAASGTASQISRVLPRLKFSRLVLGRGPLPL</sequence>
<evidence type="ECO:0008006" key="3">
    <source>
        <dbReference type="Google" id="ProtNLM"/>
    </source>
</evidence>
<dbReference type="EMBL" id="BMOE01000006">
    <property type="protein sequence ID" value="GGJ75776.1"/>
    <property type="molecule type" value="Genomic_DNA"/>
</dbReference>
<dbReference type="SUPFAM" id="SSF53795">
    <property type="entry name" value="PEP carboxykinase-like"/>
    <property type="match status" value="1"/>
</dbReference>
<organism evidence="1 2">
    <name type="scientific">Deinococcus aquiradiocola</name>
    <dbReference type="NCBI Taxonomy" id="393059"/>
    <lineage>
        <taxon>Bacteria</taxon>
        <taxon>Thermotogati</taxon>
        <taxon>Deinococcota</taxon>
        <taxon>Deinococci</taxon>
        <taxon>Deinococcales</taxon>
        <taxon>Deinococcaceae</taxon>
        <taxon>Deinococcus</taxon>
    </lineage>
</organism>
<dbReference type="InterPro" id="IPR027417">
    <property type="entry name" value="P-loop_NTPase"/>
</dbReference>
<gene>
    <name evidence="1" type="ORF">GCM10008939_20030</name>
</gene>
<comment type="caution">
    <text evidence="1">The sequence shown here is derived from an EMBL/GenBank/DDBJ whole genome shotgun (WGS) entry which is preliminary data.</text>
</comment>
<keyword evidence="2" id="KW-1185">Reference proteome</keyword>
<evidence type="ECO:0000313" key="2">
    <source>
        <dbReference type="Proteomes" id="UP000635726"/>
    </source>
</evidence>
<reference evidence="1" key="1">
    <citation type="journal article" date="2014" name="Int. J. Syst. Evol. Microbiol.">
        <title>Complete genome sequence of Corynebacterium casei LMG S-19264T (=DSM 44701T), isolated from a smear-ripened cheese.</title>
        <authorList>
            <consortium name="US DOE Joint Genome Institute (JGI-PGF)"/>
            <person name="Walter F."/>
            <person name="Albersmeier A."/>
            <person name="Kalinowski J."/>
            <person name="Ruckert C."/>
        </authorList>
    </citation>
    <scope>NUCLEOTIDE SEQUENCE</scope>
    <source>
        <strain evidence="1">JCM 14371</strain>
    </source>
</reference>
<dbReference type="Proteomes" id="UP000635726">
    <property type="component" value="Unassembled WGS sequence"/>
</dbReference>
<reference evidence="1" key="2">
    <citation type="submission" date="2020-09" db="EMBL/GenBank/DDBJ databases">
        <authorList>
            <person name="Sun Q."/>
            <person name="Ohkuma M."/>
        </authorList>
    </citation>
    <scope>NUCLEOTIDE SEQUENCE</scope>
    <source>
        <strain evidence="1">JCM 14371</strain>
    </source>
</reference>
<name>A0A917UQL8_9DEIO</name>
<dbReference type="Gene3D" id="3.40.50.300">
    <property type="entry name" value="P-loop containing nucleotide triphosphate hydrolases"/>
    <property type="match status" value="1"/>
</dbReference>
<evidence type="ECO:0000313" key="1">
    <source>
        <dbReference type="EMBL" id="GGJ75776.1"/>
    </source>
</evidence>
<proteinExistence type="predicted"/>
<dbReference type="RefSeq" id="WP_188963017.1">
    <property type="nucleotide sequence ID" value="NZ_BMOE01000006.1"/>
</dbReference>